<evidence type="ECO:0000256" key="9">
    <source>
        <dbReference type="ARBA" id="ARBA00022777"/>
    </source>
</evidence>
<organism evidence="16 17">
    <name type="scientific">Pedobacter polaris</name>
    <dbReference type="NCBI Taxonomy" id="2571273"/>
    <lineage>
        <taxon>Bacteria</taxon>
        <taxon>Pseudomonadati</taxon>
        <taxon>Bacteroidota</taxon>
        <taxon>Sphingobacteriia</taxon>
        <taxon>Sphingobacteriales</taxon>
        <taxon>Sphingobacteriaceae</taxon>
        <taxon>Pedobacter</taxon>
    </lineage>
</organism>
<protein>
    <recommendedName>
        <fullName evidence="4">histidine kinase</fullName>
        <ecNumber evidence="4">2.7.13.3</ecNumber>
    </recommendedName>
</protein>
<dbReference type="InterPro" id="IPR029016">
    <property type="entry name" value="GAF-like_dom_sf"/>
</dbReference>
<dbReference type="Pfam" id="PF02518">
    <property type="entry name" value="HATPase_c"/>
    <property type="match status" value="1"/>
</dbReference>
<keyword evidence="12" id="KW-0472">Membrane</keyword>
<evidence type="ECO:0000256" key="11">
    <source>
        <dbReference type="ARBA" id="ARBA00023012"/>
    </source>
</evidence>
<dbReference type="PROSITE" id="PS50113">
    <property type="entry name" value="PAC"/>
    <property type="match status" value="1"/>
</dbReference>
<evidence type="ECO:0000256" key="6">
    <source>
        <dbReference type="ARBA" id="ARBA00022553"/>
    </source>
</evidence>
<reference evidence="16 17" key="1">
    <citation type="submission" date="2019-04" db="EMBL/GenBank/DDBJ databases">
        <title>Pedobacter sp. RP-3-22 sp. nov., isolated from Arctic soil.</title>
        <authorList>
            <person name="Dahal R.H."/>
            <person name="Kim D.-U."/>
        </authorList>
    </citation>
    <scope>NUCLEOTIDE SEQUENCE [LARGE SCALE GENOMIC DNA]</scope>
    <source>
        <strain evidence="16 17">RP-3-22</strain>
    </source>
</reference>
<dbReference type="SMART" id="SM00387">
    <property type="entry name" value="HATPase_c"/>
    <property type="match status" value="1"/>
</dbReference>
<dbReference type="PRINTS" id="PR00344">
    <property type="entry name" value="BCTRLSENSOR"/>
</dbReference>
<keyword evidence="7" id="KW-0808">Transferase</keyword>
<evidence type="ECO:0000256" key="5">
    <source>
        <dbReference type="ARBA" id="ARBA00022475"/>
    </source>
</evidence>
<keyword evidence="17" id="KW-1185">Reference proteome</keyword>
<dbReference type="InterPro" id="IPR003661">
    <property type="entry name" value="HisK_dim/P_dom"/>
</dbReference>
<dbReference type="GO" id="GO:0005886">
    <property type="term" value="C:plasma membrane"/>
    <property type="evidence" value="ECO:0007669"/>
    <property type="project" value="UniProtKB-SubCell"/>
</dbReference>
<dbReference type="Pfam" id="PF13426">
    <property type="entry name" value="PAS_9"/>
    <property type="match status" value="2"/>
</dbReference>
<dbReference type="SMART" id="SM00091">
    <property type="entry name" value="PAS"/>
    <property type="match status" value="2"/>
</dbReference>
<dbReference type="GO" id="GO:0000155">
    <property type="term" value="F:phosphorelay sensor kinase activity"/>
    <property type="evidence" value="ECO:0007669"/>
    <property type="project" value="InterPro"/>
</dbReference>
<dbReference type="NCBIfam" id="TIGR00229">
    <property type="entry name" value="sensory_box"/>
    <property type="match status" value="2"/>
</dbReference>
<dbReference type="RefSeq" id="WP_136839477.1">
    <property type="nucleotide sequence ID" value="NZ_SWBR01000002.1"/>
</dbReference>
<keyword evidence="8" id="KW-0547">Nucleotide-binding</keyword>
<feature type="domain" description="PAS" evidence="14">
    <location>
        <begin position="126"/>
        <end position="179"/>
    </location>
</feature>
<dbReference type="SUPFAM" id="SSF55785">
    <property type="entry name" value="PYP-like sensor domain (PAS domain)"/>
    <property type="match status" value="2"/>
</dbReference>
<evidence type="ECO:0000259" key="13">
    <source>
        <dbReference type="PROSITE" id="PS50109"/>
    </source>
</evidence>
<dbReference type="InterPro" id="IPR035965">
    <property type="entry name" value="PAS-like_dom_sf"/>
</dbReference>
<dbReference type="GO" id="GO:0009927">
    <property type="term" value="F:histidine phosphotransfer kinase activity"/>
    <property type="evidence" value="ECO:0007669"/>
    <property type="project" value="TreeGrafter"/>
</dbReference>
<comment type="caution">
    <text evidence="16">The sequence shown here is derived from an EMBL/GenBank/DDBJ whole genome shotgun (WGS) entry which is preliminary data.</text>
</comment>
<dbReference type="AlphaFoldDB" id="A0A4U1CUS9"/>
<evidence type="ECO:0000256" key="12">
    <source>
        <dbReference type="ARBA" id="ARBA00023136"/>
    </source>
</evidence>
<dbReference type="PANTHER" id="PTHR43047">
    <property type="entry name" value="TWO-COMPONENT HISTIDINE PROTEIN KINASE"/>
    <property type="match status" value="1"/>
</dbReference>
<dbReference type="SUPFAM" id="SSF55781">
    <property type="entry name" value="GAF domain-like"/>
    <property type="match status" value="1"/>
</dbReference>
<dbReference type="InterPro" id="IPR003018">
    <property type="entry name" value="GAF"/>
</dbReference>
<sequence length="653" mass="72714">MIFEQLIKESPLAIYTCDANGRVTFFNDSAAVLWGRKPELLKDYWCGSWKIFHPDGRPMELNSCPMALTLKQGKSFAGEEIVIQRPDDSFRSLLVYPSPVFSEDKVLLGAYNTLVDITENKSGEEKHAILSAIVESSDDAILSKGLDGVIKSWNTGAQKIFGYTEQEMLGRHISTIIPPALISEEEVIISNIKAGKKVDHFQTIRMHKDGHEIDISLTVSPIKDAFGNITGASKVARDISEIKRAERMTIEFAKRQQLLNSIGTAISEKLDVKEILQRVTDATTEITGAAFGAFFYNTYDEKGDSLMLFTVSGAPHEAFEQFEMPTDTAIFHSTFSLERIVRLDDITKDPNYSKNAPYFGIPIEQLDVVSFLVVPVISSSGQVIGVLFFGHPKAGMFKIEHEEIMASVASQAAVALDNSKLFEEVRALSEKKDEFIALASHELKTPLTTLKGYLQMLQNEKGSKMAEFFVQKSLKQLDRLGSLIGDLLDVSKVEAGKLQFNFEIFDLGQTLKDILETFHYNTSSHVISFSGYEGQLLVYGDQQRIEQVIINLLNNAVKYSPRSKQVYVTLETNQDQAVIRVRDNGIGLSKEQQKSIFKRFFRAEGVSDIAGLGLGLYISKEIIDRHKGSFTIASEVGVGSEFCFAIPIKNTDV</sequence>
<dbReference type="PANTHER" id="PTHR43047:SF72">
    <property type="entry name" value="OSMOSENSING HISTIDINE PROTEIN KINASE SLN1"/>
    <property type="match status" value="1"/>
</dbReference>
<dbReference type="Gene3D" id="3.30.450.40">
    <property type="match status" value="1"/>
</dbReference>
<evidence type="ECO:0000256" key="4">
    <source>
        <dbReference type="ARBA" id="ARBA00012438"/>
    </source>
</evidence>
<dbReference type="InterPro" id="IPR036097">
    <property type="entry name" value="HisK_dim/P_sf"/>
</dbReference>
<evidence type="ECO:0000256" key="8">
    <source>
        <dbReference type="ARBA" id="ARBA00022741"/>
    </source>
</evidence>
<dbReference type="EC" id="2.7.13.3" evidence="4"/>
<dbReference type="PROSITE" id="PS50112">
    <property type="entry name" value="PAS"/>
    <property type="match status" value="2"/>
</dbReference>
<dbReference type="CDD" id="cd00130">
    <property type="entry name" value="PAS"/>
    <property type="match status" value="2"/>
</dbReference>
<dbReference type="CDD" id="cd00075">
    <property type="entry name" value="HATPase"/>
    <property type="match status" value="1"/>
</dbReference>
<dbReference type="EMBL" id="SWBR01000002">
    <property type="protein sequence ID" value="TKC09899.1"/>
    <property type="molecule type" value="Genomic_DNA"/>
</dbReference>
<dbReference type="FunFam" id="1.10.287.130:FF:000001">
    <property type="entry name" value="Two-component sensor histidine kinase"/>
    <property type="match status" value="1"/>
</dbReference>
<keyword evidence="10" id="KW-0067">ATP-binding</keyword>
<keyword evidence="5" id="KW-1003">Cell membrane</keyword>
<accession>A0A4U1CUS9</accession>
<dbReference type="InterPro" id="IPR000014">
    <property type="entry name" value="PAS"/>
</dbReference>
<keyword evidence="6" id="KW-0597">Phosphoprotein</keyword>
<evidence type="ECO:0000313" key="17">
    <source>
        <dbReference type="Proteomes" id="UP000309488"/>
    </source>
</evidence>
<dbReference type="OrthoDB" id="9813151at2"/>
<dbReference type="SMART" id="SM00065">
    <property type="entry name" value="GAF"/>
    <property type="match status" value="1"/>
</dbReference>
<gene>
    <name evidence="16" type="ORF">FA048_06710</name>
</gene>
<evidence type="ECO:0000259" key="14">
    <source>
        <dbReference type="PROSITE" id="PS50112"/>
    </source>
</evidence>
<dbReference type="InterPro" id="IPR036890">
    <property type="entry name" value="HATPase_C_sf"/>
</dbReference>
<dbReference type="CDD" id="cd00082">
    <property type="entry name" value="HisKA"/>
    <property type="match status" value="1"/>
</dbReference>
<dbReference type="FunFam" id="3.30.565.10:FF:000023">
    <property type="entry name" value="PAS domain-containing sensor histidine kinase"/>
    <property type="match status" value="1"/>
</dbReference>
<dbReference type="Proteomes" id="UP000309488">
    <property type="component" value="Unassembled WGS sequence"/>
</dbReference>
<dbReference type="Pfam" id="PF00512">
    <property type="entry name" value="HisKA"/>
    <property type="match status" value="1"/>
</dbReference>
<proteinExistence type="predicted"/>
<evidence type="ECO:0000256" key="2">
    <source>
        <dbReference type="ARBA" id="ARBA00004236"/>
    </source>
</evidence>
<dbReference type="InterPro" id="IPR005467">
    <property type="entry name" value="His_kinase_dom"/>
</dbReference>
<dbReference type="InterPro" id="IPR004358">
    <property type="entry name" value="Sig_transdc_His_kin-like_C"/>
</dbReference>
<dbReference type="PROSITE" id="PS50109">
    <property type="entry name" value="HIS_KIN"/>
    <property type="match status" value="1"/>
</dbReference>
<comment type="catalytic activity">
    <reaction evidence="1">
        <text>ATP + protein L-histidine = ADP + protein N-phospho-L-histidine.</text>
        <dbReference type="EC" id="2.7.13.3"/>
    </reaction>
</comment>
<evidence type="ECO:0000256" key="10">
    <source>
        <dbReference type="ARBA" id="ARBA00022840"/>
    </source>
</evidence>
<dbReference type="Gene3D" id="1.10.287.130">
    <property type="match status" value="1"/>
</dbReference>
<feature type="domain" description="PAC" evidence="15">
    <location>
        <begin position="197"/>
        <end position="251"/>
    </location>
</feature>
<dbReference type="SUPFAM" id="SSF55874">
    <property type="entry name" value="ATPase domain of HSP90 chaperone/DNA topoisomerase II/histidine kinase"/>
    <property type="match status" value="1"/>
</dbReference>
<dbReference type="SUPFAM" id="SSF47384">
    <property type="entry name" value="Homodimeric domain of signal transducing histidine kinase"/>
    <property type="match status" value="1"/>
</dbReference>
<dbReference type="GO" id="GO:0045121">
    <property type="term" value="C:membrane raft"/>
    <property type="evidence" value="ECO:0007669"/>
    <property type="project" value="UniProtKB-SubCell"/>
</dbReference>
<evidence type="ECO:0000259" key="15">
    <source>
        <dbReference type="PROSITE" id="PS50113"/>
    </source>
</evidence>
<dbReference type="InterPro" id="IPR003594">
    <property type="entry name" value="HATPase_dom"/>
</dbReference>
<evidence type="ECO:0000256" key="7">
    <source>
        <dbReference type="ARBA" id="ARBA00022679"/>
    </source>
</evidence>
<name>A0A4U1CUS9_9SPHI</name>
<feature type="domain" description="Histidine kinase" evidence="13">
    <location>
        <begin position="438"/>
        <end position="650"/>
    </location>
</feature>
<evidence type="ECO:0000313" key="16">
    <source>
        <dbReference type="EMBL" id="TKC09899.1"/>
    </source>
</evidence>
<feature type="domain" description="PAS" evidence="14">
    <location>
        <begin position="1"/>
        <end position="73"/>
    </location>
</feature>
<comment type="subcellular location">
    <subcellularLocation>
        <location evidence="2">Cell membrane</location>
    </subcellularLocation>
    <subcellularLocation>
        <location evidence="3">Membrane raft</location>
        <topology evidence="3">Multi-pass membrane protein</topology>
    </subcellularLocation>
</comment>
<evidence type="ECO:0000256" key="1">
    <source>
        <dbReference type="ARBA" id="ARBA00000085"/>
    </source>
</evidence>
<dbReference type="InterPro" id="IPR000700">
    <property type="entry name" value="PAS-assoc_C"/>
</dbReference>
<evidence type="ECO:0000256" key="3">
    <source>
        <dbReference type="ARBA" id="ARBA00004314"/>
    </source>
</evidence>
<dbReference type="GO" id="GO:0005524">
    <property type="term" value="F:ATP binding"/>
    <property type="evidence" value="ECO:0007669"/>
    <property type="project" value="UniProtKB-KW"/>
</dbReference>
<keyword evidence="9" id="KW-0418">Kinase</keyword>
<dbReference type="Gene3D" id="3.30.565.10">
    <property type="entry name" value="Histidine kinase-like ATPase, C-terminal domain"/>
    <property type="match status" value="1"/>
</dbReference>
<keyword evidence="11" id="KW-0902">Two-component regulatory system</keyword>
<dbReference type="SMART" id="SM00388">
    <property type="entry name" value="HisKA"/>
    <property type="match status" value="1"/>
</dbReference>
<dbReference type="Gene3D" id="3.30.450.20">
    <property type="entry name" value="PAS domain"/>
    <property type="match status" value="2"/>
</dbReference>
<dbReference type="Pfam" id="PF13185">
    <property type="entry name" value="GAF_2"/>
    <property type="match status" value="1"/>
</dbReference>